<organism evidence="1">
    <name type="scientific">marine sediment metagenome</name>
    <dbReference type="NCBI Taxonomy" id="412755"/>
    <lineage>
        <taxon>unclassified sequences</taxon>
        <taxon>metagenomes</taxon>
        <taxon>ecological metagenomes</taxon>
    </lineage>
</organism>
<reference evidence="1" key="1">
    <citation type="journal article" date="2014" name="Front. Microbiol.">
        <title>High frequency of phylogenetically diverse reductive dehalogenase-homologous genes in deep subseafloor sedimentary metagenomes.</title>
        <authorList>
            <person name="Kawai M."/>
            <person name="Futagami T."/>
            <person name="Toyoda A."/>
            <person name="Takaki Y."/>
            <person name="Nishi S."/>
            <person name="Hori S."/>
            <person name="Arai W."/>
            <person name="Tsubouchi T."/>
            <person name="Morono Y."/>
            <person name="Uchiyama I."/>
            <person name="Ito T."/>
            <person name="Fujiyama A."/>
            <person name="Inagaki F."/>
            <person name="Takami H."/>
        </authorList>
    </citation>
    <scope>NUCLEOTIDE SEQUENCE</scope>
    <source>
        <strain evidence="1">Expedition CK06-06</strain>
    </source>
</reference>
<dbReference type="AlphaFoldDB" id="X1B4R9"/>
<accession>X1B4R9</accession>
<sequence length="73" mass="8441">YDVDFLEVLKEGVTVENIVSYDGFYGGIYDSGDVVKVRGKLEKVWDKRHRRVYHRIVVGSIEAHGKDYIKPIL</sequence>
<feature type="non-terminal residue" evidence="1">
    <location>
        <position position="1"/>
    </location>
</feature>
<comment type="caution">
    <text evidence="1">The sequence shown here is derived from an EMBL/GenBank/DDBJ whole genome shotgun (WGS) entry which is preliminary data.</text>
</comment>
<gene>
    <name evidence="1" type="ORF">S01H4_29081</name>
</gene>
<dbReference type="EMBL" id="BART01014683">
    <property type="protein sequence ID" value="GAG76307.1"/>
    <property type="molecule type" value="Genomic_DNA"/>
</dbReference>
<proteinExistence type="predicted"/>
<protein>
    <submittedName>
        <fullName evidence="1">Uncharacterized protein</fullName>
    </submittedName>
</protein>
<name>X1B4R9_9ZZZZ</name>
<evidence type="ECO:0000313" key="1">
    <source>
        <dbReference type="EMBL" id="GAG76307.1"/>
    </source>
</evidence>